<dbReference type="SMART" id="SM00047">
    <property type="entry name" value="LYZ2"/>
    <property type="match status" value="1"/>
</dbReference>
<sequence>MKLKKSICMGVVISAMAINSIVPIAYANEADEYETYTKSTPRAVSQIKDMPKEVINDLSELENMKYFKMKTDSNYEVALADESGDYKFVQEASTIEEAVSIADGLEYEYKQRNIIPTVIDSKGVIAYTTNSIGRIVKVGDGISESAMNYTVDLYEDSNKSKVHTYINHGYIDDVPVIEETDTMVKIEVAGFTGWIEKSDKTGTNIVLLPINQATNLSYYESVNGELVHYISSNVQGNNGSKRTIGRAPSFMKSGNKYYSYDGNYFYNDINTLVSDAKADNHENSINAGNAYYNYYQYLTGRSKTVYNANDIDKYFEAKTQSGSALRGSGKYFIKAQDKHGVNASFMIGIAMNESGRGMSTLSKTKNNLFGIKANDSNPQDAMKFNSVEDCIDEFAKTWMSNGYLNPKDWRYSGGNVGNKDSGCNVRYASDPFWGEKASSFMDEMNVYLSSQGRGSDYNRYRLGLVNKTSDIKDKKGNSLYNVSKGQPVVISDDRNSNVEINPDRITPSNVANPIPGSYNWGMKGYINEGNIKIINQQSSKVIVDKIVGENRYQTAAMIADNQSYTSAILVNADKTLVDGLSASGLSGASNSPILLAKKDSLPDETKDRLKGVTKVYIIGSSDVVSDSIENELKSNKIEVVRLGGTDRFETSYKVAQEIKKINPSTNKVFLVNGIKGEPDAMSVSSVASRDKSPIILTDGRDTQFSTKNMQSYVIGSSDVMNDNIAKNTNAIRLGGIDRFATNKLVVEKFYPNTNEFYVSKGDVLVDALTVSPLAKEYPVVLANVGSDKSVVKNATKIIQVGGMDKRIIDECVQIIK</sequence>
<dbReference type="Pfam" id="PF01832">
    <property type="entry name" value="Glucosaminidase"/>
    <property type="match status" value="1"/>
</dbReference>
<dbReference type="PANTHER" id="PTHR30032">
    <property type="entry name" value="N-ACETYLMURAMOYL-L-ALANINE AMIDASE-RELATED"/>
    <property type="match status" value="1"/>
</dbReference>
<feature type="chain" id="PRO_5045880300" evidence="1">
    <location>
        <begin position="28"/>
        <end position="816"/>
    </location>
</feature>
<dbReference type="Pfam" id="PF04122">
    <property type="entry name" value="CW_binding_2"/>
    <property type="match status" value="3"/>
</dbReference>
<proteinExistence type="predicted"/>
<evidence type="ECO:0000313" key="4">
    <source>
        <dbReference type="Proteomes" id="UP001301012"/>
    </source>
</evidence>
<dbReference type="EMBL" id="JASKYM010000001">
    <property type="protein sequence ID" value="MDK2562479.1"/>
    <property type="molecule type" value="Genomic_DNA"/>
</dbReference>
<dbReference type="InterPro" id="IPR007253">
    <property type="entry name" value="Cell_wall-bd_2"/>
</dbReference>
<dbReference type="RefSeq" id="WP_284131454.1">
    <property type="nucleotide sequence ID" value="NZ_JASKYM010000001.1"/>
</dbReference>
<dbReference type="Gene3D" id="3.40.50.12090">
    <property type="match status" value="2"/>
</dbReference>
<keyword evidence="1" id="KW-0732">Signal</keyword>
<comment type="caution">
    <text evidence="3">The sequence shown here is derived from an EMBL/GenBank/DDBJ whole genome shotgun (WGS) entry which is preliminary data.</text>
</comment>
<dbReference type="InterPro" id="IPR051922">
    <property type="entry name" value="Bact_Sporulation_Assoc"/>
</dbReference>
<organism evidence="3 4">
    <name type="scientific">Romboutsia sedimentorum</name>
    <dbReference type="NCBI Taxonomy" id="1368474"/>
    <lineage>
        <taxon>Bacteria</taxon>
        <taxon>Bacillati</taxon>
        <taxon>Bacillota</taxon>
        <taxon>Clostridia</taxon>
        <taxon>Peptostreptococcales</taxon>
        <taxon>Peptostreptococcaceae</taxon>
        <taxon>Romboutsia</taxon>
    </lineage>
</organism>
<dbReference type="InterPro" id="IPR002901">
    <property type="entry name" value="MGlyc_endo_b_GlcNAc-like_dom"/>
</dbReference>
<evidence type="ECO:0000256" key="1">
    <source>
        <dbReference type="SAM" id="SignalP"/>
    </source>
</evidence>
<accession>A0ABT7E6C5</accession>
<evidence type="ECO:0000259" key="2">
    <source>
        <dbReference type="SMART" id="SM00047"/>
    </source>
</evidence>
<reference evidence="3 4" key="1">
    <citation type="submission" date="2023-05" db="EMBL/GenBank/DDBJ databases">
        <title>Rombocin, a short stable natural nisin variant, displays selective antimicrobial activity against Listeria monocytogenes and employs dual mode of action to kill target bacterial strains.</title>
        <authorList>
            <person name="Wambui J."/>
            <person name="Stephan R."/>
            <person name="Kuipers O.P."/>
        </authorList>
    </citation>
    <scope>NUCLEOTIDE SEQUENCE [LARGE SCALE GENOMIC DNA]</scope>
    <source>
        <strain evidence="3 4">RC002</strain>
    </source>
</reference>
<evidence type="ECO:0000313" key="3">
    <source>
        <dbReference type="EMBL" id="MDK2562479.1"/>
    </source>
</evidence>
<keyword evidence="4" id="KW-1185">Reference proteome</keyword>
<gene>
    <name evidence="3" type="ORF">QOZ84_02880</name>
</gene>
<feature type="signal peptide" evidence="1">
    <location>
        <begin position="1"/>
        <end position="27"/>
    </location>
</feature>
<dbReference type="Gene3D" id="1.10.530.10">
    <property type="match status" value="1"/>
</dbReference>
<feature type="domain" description="Mannosyl-glycoprotein endo-beta-N-acetylglucosamidase-like" evidence="2">
    <location>
        <begin position="318"/>
        <end position="456"/>
    </location>
</feature>
<protein>
    <submittedName>
        <fullName evidence="3">Cell wall-binding repeat-containing protein</fullName>
    </submittedName>
</protein>
<dbReference type="Proteomes" id="UP001301012">
    <property type="component" value="Unassembled WGS sequence"/>
</dbReference>
<name>A0ABT7E6C5_9FIRM</name>
<dbReference type="PANTHER" id="PTHR30032:SF8">
    <property type="entry name" value="GERMINATION-SPECIFIC N-ACETYLMURAMOYL-L-ALANINE AMIDASE"/>
    <property type="match status" value="1"/>
</dbReference>